<organism evidence="2 3">
    <name type="scientific">Teladorsagia circumcincta</name>
    <name type="common">Brown stomach worm</name>
    <name type="synonym">Ostertagia circumcincta</name>
    <dbReference type="NCBI Taxonomy" id="45464"/>
    <lineage>
        <taxon>Eukaryota</taxon>
        <taxon>Metazoa</taxon>
        <taxon>Ecdysozoa</taxon>
        <taxon>Nematoda</taxon>
        <taxon>Chromadorea</taxon>
        <taxon>Rhabditida</taxon>
        <taxon>Rhabditina</taxon>
        <taxon>Rhabditomorpha</taxon>
        <taxon>Strongyloidea</taxon>
        <taxon>Trichostrongylidae</taxon>
        <taxon>Teladorsagia</taxon>
    </lineage>
</organism>
<dbReference type="EMBL" id="KZ400135">
    <property type="protein sequence ID" value="PIO54203.1"/>
    <property type="molecule type" value="Genomic_DNA"/>
</dbReference>
<name>A0A2G9T8A9_TELCI</name>
<feature type="compositionally biased region" description="Basic and acidic residues" evidence="1">
    <location>
        <begin position="58"/>
        <end position="68"/>
    </location>
</feature>
<dbReference type="InterPro" id="IPR012340">
    <property type="entry name" value="NA-bd_OB-fold"/>
</dbReference>
<proteinExistence type="predicted"/>
<dbReference type="Gene3D" id="2.40.50.690">
    <property type="match status" value="1"/>
</dbReference>
<protein>
    <recommendedName>
        <fullName evidence="4">Rrp44-like cold shock domain-containing protein</fullName>
    </recommendedName>
</protein>
<evidence type="ECO:0000313" key="2">
    <source>
        <dbReference type="EMBL" id="PIO54203.1"/>
    </source>
</evidence>
<evidence type="ECO:0000256" key="1">
    <source>
        <dbReference type="SAM" id="MobiDB-lite"/>
    </source>
</evidence>
<sequence>GQVRINQRKFEEAFIDNPNGSEFPDIAVLGMPDRNRALQGDVVAIRIKPRCNWVVNEDSYKSWKKDSPNKGTGSPVDE</sequence>
<dbReference type="OrthoDB" id="5838082at2759"/>
<feature type="region of interest" description="Disordered" evidence="1">
    <location>
        <begin position="58"/>
        <end position="78"/>
    </location>
</feature>
<feature type="non-terminal residue" evidence="2">
    <location>
        <position position="1"/>
    </location>
</feature>
<dbReference type="SUPFAM" id="SSF50249">
    <property type="entry name" value="Nucleic acid-binding proteins"/>
    <property type="match status" value="1"/>
</dbReference>
<keyword evidence="3" id="KW-1185">Reference proteome</keyword>
<accession>A0A2G9T8A9</accession>
<dbReference type="AlphaFoldDB" id="A0A2G9T8A9"/>
<evidence type="ECO:0008006" key="4">
    <source>
        <dbReference type="Google" id="ProtNLM"/>
    </source>
</evidence>
<reference evidence="2 3" key="1">
    <citation type="submission" date="2015-09" db="EMBL/GenBank/DDBJ databases">
        <title>Draft genome of the parasitic nematode Teladorsagia circumcincta isolate WARC Sus (inbred).</title>
        <authorList>
            <person name="Mitreva M."/>
        </authorList>
    </citation>
    <scope>NUCLEOTIDE SEQUENCE [LARGE SCALE GENOMIC DNA]</scope>
    <source>
        <strain evidence="2 3">S</strain>
    </source>
</reference>
<feature type="non-terminal residue" evidence="2">
    <location>
        <position position="78"/>
    </location>
</feature>
<evidence type="ECO:0000313" key="3">
    <source>
        <dbReference type="Proteomes" id="UP000230423"/>
    </source>
</evidence>
<gene>
    <name evidence="2" type="ORF">TELCIR_24439</name>
</gene>
<dbReference type="Proteomes" id="UP000230423">
    <property type="component" value="Unassembled WGS sequence"/>
</dbReference>